<reference evidence="2" key="1">
    <citation type="submission" date="2021-06" db="EMBL/GenBank/DDBJ databases">
        <title>Comparative genomics, transcriptomics and evolutionary studies reveal genomic signatures of adaptation to plant cell wall in hemibiotrophic fungi.</title>
        <authorList>
            <consortium name="DOE Joint Genome Institute"/>
            <person name="Baroncelli R."/>
            <person name="Diaz J.F."/>
            <person name="Benocci T."/>
            <person name="Peng M."/>
            <person name="Battaglia E."/>
            <person name="Haridas S."/>
            <person name="Andreopoulos W."/>
            <person name="Labutti K."/>
            <person name="Pangilinan J."/>
            <person name="Floch G.L."/>
            <person name="Makela M.R."/>
            <person name="Henrissat B."/>
            <person name="Grigoriev I.V."/>
            <person name="Crouch J.A."/>
            <person name="De Vries R.P."/>
            <person name="Sukno S.A."/>
            <person name="Thon M.R."/>
        </authorList>
    </citation>
    <scope>NUCLEOTIDE SEQUENCE</scope>
    <source>
        <strain evidence="2">CBS 102054</strain>
    </source>
</reference>
<dbReference type="GeneID" id="85479510"/>
<comment type="caution">
    <text evidence="2">The sequence shown here is derived from an EMBL/GenBank/DDBJ whole genome shotgun (WGS) entry which is preliminary data.</text>
</comment>
<organism evidence="2 3">
    <name type="scientific">Colletotrichum phormii</name>
    <dbReference type="NCBI Taxonomy" id="359342"/>
    <lineage>
        <taxon>Eukaryota</taxon>
        <taxon>Fungi</taxon>
        <taxon>Dikarya</taxon>
        <taxon>Ascomycota</taxon>
        <taxon>Pezizomycotina</taxon>
        <taxon>Sordariomycetes</taxon>
        <taxon>Hypocreomycetidae</taxon>
        <taxon>Glomerellales</taxon>
        <taxon>Glomerellaceae</taxon>
        <taxon>Colletotrichum</taxon>
        <taxon>Colletotrichum acutatum species complex</taxon>
    </lineage>
</organism>
<dbReference type="RefSeq" id="XP_060442889.1">
    <property type="nucleotide sequence ID" value="XM_060594648.1"/>
</dbReference>
<name>A0AAJ0EC33_9PEZI</name>
<dbReference type="InterPro" id="IPR054289">
    <property type="entry name" value="DUF7025"/>
</dbReference>
<protein>
    <recommendedName>
        <fullName evidence="1">DUF7025 domain-containing protein</fullName>
    </recommendedName>
</protein>
<evidence type="ECO:0000313" key="2">
    <source>
        <dbReference type="EMBL" id="KAK1634282.1"/>
    </source>
</evidence>
<feature type="domain" description="DUF7025" evidence="1">
    <location>
        <begin position="25"/>
        <end position="72"/>
    </location>
</feature>
<proteinExistence type="predicted"/>
<dbReference type="AlphaFoldDB" id="A0AAJ0EC33"/>
<accession>A0AAJ0EC33</accession>
<dbReference type="Pfam" id="PF22942">
    <property type="entry name" value="DUF7025"/>
    <property type="match status" value="1"/>
</dbReference>
<sequence>MGAQTTIGVLEFTKSTFARAEEAQDQIRATGVASFDYLWTIFEPGQIIYEKRRVTDNSWLYEQFLKVKNLEFEYSELNKAVGISLLVEKIVHQQAPQAGTYLVTSQRQIRYFTDLKPLTSETIGFTPLDMIQEPERGILRAKFIDLGRRYLHLSSQPFTV</sequence>
<dbReference type="EMBL" id="JAHMHQ010000015">
    <property type="protein sequence ID" value="KAK1634282.1"/>
    <property type="molecule type" value="Genomic_DNA"/>
</dbReference>
<evidence type="ECO:0000259" key="1">
    <source>
        <dbReference type="Pfam" id="PF22942"/>
    </source>
</evidence>
<gene>
    <name evidence="2" type="ORF">BDP81DRAFT_473214</name>
</gene>
<keyword evidence="3" id="KW-1185">Reference proteome</keyword>
<evidence type="ECO:0000313" key="3">
    <source>
        <dbReference type="Proteomes" id="UP001243989"/>
    </source>
</evidence>
<dbReference type="Proteomes" id="UP001243989">
    <property type="component" value="Unassembled WGS sequence"/>
</dbReference>